<dbReference type="EMBL" id="LGSR01000011">
    <property type="protein sequence ID" value="KOS21342.1"/>
    <property type="molecule type" value="Genomic_DNA"/>
</dbReference>
<evidence type="ECO:0000256" key="1">
    <source>
        <dbReference type="SAM" id="MobiDB-lite"/>
    </source>
</evidence>
<keyword evidence="3" id="KW-1185">Reference proteome</keyword>
<sequence length="168" mass="19038">MPLLTQLSLEDEQAGQQKPIKYHYKWPYELKRPDAPDDEETFELHFQPRTQAKANAERKRLGDIPKLPELYMAPEMKFEFDFDNEASAAGQQESDGKEFDQKESEEKESNKKESDQKETGQKEMDPKDAASNLAKVSTVNVDELDPEHGLKPATKELPTGAPKTGTSI</sequence>
<gene>
    <name evidence="2" type="ORF">ESCO_006732</name>
</gene>
<evidence type="ECO:0000313" key="2">
    <source>
        <dbReference type="EMBL" id="KOS21342.1"/>
    </source>
</evidence>
<evidence type="ECO:0000313" key="3">
    <source>
        <dbReference type="Proteomes" id="UP000053831"/>
    </source>
</evidence>
<protein>
    <submittedName>
        <fullName evidence="2">Uncharacterized protein</fullName>
    </submittedName>
</protein>
<dbReference type="AlphaFoldDB" id="A0A0M9VVU0"/>
<feature type="region of interest" description="Disordered" evidence="1">
    <location>
        <begin position="1"/>
        <end position="20"/>
    </location>
</feature>
<comment type="caution">
    <text evidence="2">The sequence shown here is derived from an EMBL/GenBank/DDBJ whole genome shotgun (WGS) entry which is preliminary data.</text>
</comment>
<feature type="compositionally biased region" description="Basic and acidic residues" evidence="1">
    <location>
        <begin position="94"/>
        <end position="128"/>
    </location>
</feature>
<dbReference type="Proteomes" id="UP000053831">
    <property type="component" value="Unassembled WGS sequence"/>
</dbReference>
<name>A0A0M9VVU0_ESCWE</name>
<proteinExistence type="predicted"/>
<organism evidence="2 3">
    <name type="scientific">Escovopsis weberi</name>
    <dbReference type="NCBI Taxonomy" id="150374"/>
    <lineage>
        <taxon>Eukaryota</taxon>
        <taxon>Fungi</taxon>
        <taxon>Dikarya</taxon>
        <taxon>Ascomycota</taxon>
        <taxon>Pezizomycotina</taxon>
        <taxon>Sordariomycetes</taxon>
        <taxon>Hypocreomycetidae</taxon>
        <taxon>Hypocreales</taxon>
        <taxon>Hypocreaceae</taxon>
        <taxon>Escovopsis</taxon>
    </lineage>
</organism>
<feature type="region of interest" description="Disordered" evidence="1">
    <location>
        <begin position="82"/>
        <end position="168"/>
    </location>
</feature>
<accession>A0A0M9VVU0</accession>
<reference evidence="2 3" key="1">
    <citation type="submission" date="2015-07" db="EMBL/GenBank/DDBJ databases">
        <title>The genome of the fungus Escovopsis weberi, a specialized disease agent of ant agriculture.</title>
        <authorList>
            <person name="de Man T.J."/>
            <person name="Stajich J.E."/>
            <person name="Kubicek C.P."/>
            <person name="Chenthamara K."/>
            <person name="Atanasova L."/>
            <person name="Druzhinina I.S."/>
            <person name="Birnbaum S."/>
            <person name="Barribeau S.M."/>
            <person name="Teiling C."/>
            <person name="Suen G."/>
            <person name="Currie C."/>
            <person name="Gerardo N.M."/>
        </authorList>
    </citation>
    <scope>NUCLEOTIDE SEQUENCE [LARGE SCALE GENOMIC DNA]</scope>
</reference>